<evidence type="ECO:0000313" key="1">
    <source>
        <dbReference type="EMBL" id="KAH0867473.1"/>
    </source>
</evidence>
<gene>
    <name evidence="1" type="ORF">HID58_074495</name>
</gene>
<keyword evidence="2" id="KW-1185">Reference proteome</keyword>
<comment type="caution">
    <text evidence="1">The sequence shown here is derived from an EMBL/GenBank/DDBJ whole genome shotgun (WGS) entry which is preliminary data.</text>
</comment>
<evidence type="ECO:0000313" key="2">
    <source>
        <dbReference type="Proteomes" id="UP000824890"/>
    </source>
</evidence>
<proteinExistence type="predicted"/>
<feature type="non-terminal residue" evidence="1">
    <location>
        <position position="1"/>
    </location>
</feature>
<accession>A0ABQ7YH54</accession>
<name>A0ABQ7YH54_BRANA</name>
<protein>
    <submittedName>
        <fullName evidence="1">Uncharacterized protein</fullName>
    </submittedName>
</protein>
<sequence>TDSGGGLHFRQAAAIRWRYNRKNHAEFLSEGVPVDSQSMPLIGQLAMTKEMLCKFVRTQRRGLIERQYGLCLDRDASSSSIQMWPSTWWRRVTDLICRRTLLEHIRKVSEKFHLIGYIYSANISFYSSTARMFFFNGCLEFTVSTKCAYLRHLWRSLWSLSKLQSLFLQSLQHLKLLQWFHLDCVEITEMPYI</sequence>
<reference evidence="1 2" key="1">
    <citation type="submission" date="2021-05" db="EMBL/GenBank/DDBJ databases">
        <title>Genome Assembly of Synthetic Allotetraploid Brassica napus Reveals Homoeologous Exchanges between Subgenomes.</title>
        <authorList>
            <person name="Davis J.T."/>
        </authorList>
    </citation>
    <scope>NUCLEOTIDE SEQUENCE [LARGE SCALE GENOMIC DNA]</scope>
    <source>
        <strain evidence="2">cv. Da-Ae</strain>
        <tissue evidence="1">Seedling</tissue>
    </source>
</reference>
<dbReference type="EMBL" id="JAGKQM010000017">
    <property type="protein sequence ID" value="KAH0867473.1"/>
    <property type="molecule type" value="Genomic_DNA"/>
</dbReference>
<organism evidence="1 2">
    <name type="scientific">Brassica napus</name>
    <name type="common">Rape</name>
    <dbReference type="NCBI Taxonomy" id="3708"/>
    <lineage>
        <taxon>Eukaryota</taxon>
        <taxon>Viridiplantae</taxon>
        <taxon>Streptophyta</taxon>
        <taxon>Embryophyta</taxon>
        <taxon>Tracheophyta</taxon>
        <taxon>Spermatophyta</taxon>
        <taxon>Magnoliopsida</taxon>
        <taxon>eudicotyledons</taxon>
        <taxon>Gunneridae</taxon>
        <taxon>Pentapetalae</taxon>
        <taxon>rosids</taxon>
        <taxon>malvids</taxon>
        <taxon>Brassicales</taxon>
        <taxon>Brassicaceae</taxon>
        <taxon>Brassiceae</taxon>
        <taxon>Brassica</taxon>
    </lineage>
</organism>
<dbReference type="Proteomes" id="UP000824890">
    <property type="component" value="Unassembled WGS sequence"/>
</dbReference>